<gene>
    <name evidence="2" type="ORF">BG53_13790</name>
</gene>
<organism evidence="2 3">
    <name type="scientific">Paenibacillus darwinianus</name>
    <dbReference type="NCBI Taxonomy" id="1380763"/>
    <lineage>
        <taxon>Bacteria</taxon>
        <taxon>Bacillati</taxon>
        <taxon>Bacillota</taxon>
        <taxon>Bacilli</taxon>
        <taxon>Bacillales</taxon>
        <taxon>Paenibacillaceae</taxon>
        <taxon>Paenibacillus</taxon>
    </lineage>
</organism>
<protein>
    <submittedName>
        <fullName evidence="2">Cell division protein FtsJ</fullName>
    </submittedName>
</protein>
<keyword evidence="3" id="KW-1185">Reference proteome</keyword>
<dbReference type="Proteomes" id="UP000053750">
    <property type="component" value="Unassembled WGS sequence"/>
</dbReference>
<accession>A0A9W5S2T2</accession>
<name>A0A9W5S2T2_9BACL</name>
<keyword evidence="2" id="KW-0131">Cell cycle</keyword>
<dbReference type="AlphaFoldDB" id="A0A9W5S2T2"/>
<sequence>MIHVYLDDYRPCPPGFVPAATAEECKLLIDSEQIDVLSLDFDLGWGQPEGIEVVRHIVAVKRFPRRIYFHTSSPAGRQQMYALLTEHAPSDVQLFNGPMPDRLLRELARG</sequence>
<dbReference type="InterPro" id="IPR046909">
    <property type="entry name" value="cREC_REC"/>
</dbReference>
<comment type="caution">
    <text evidence="2">The sequence shown here is derived from an EMBL/GenBank/DDBJ whole genome shotgun (WGS) entry which is preliminary data.</text>
</comment>
<dbReference type="Pfam" id="PF20274">
    <property type="entry name" value="cREC_REC"/>
    <property type="match status" value="1"/>
</dbReference>
<reference evidence="2 3" key="1">
    <citation type="submission" date="2014-02" db="EMBL/GenBank/DDBJ databases">
        <title>Genome sequence of Paenibacillus darwinianus reveals adaptive mechanisms for survival in Antarctic soils.</title>
        <authorList>
            <person name="Dsouza M."/>
            <person name="Taylor M.W."/>
            <person name="Turner S.J."/>
            <person name="Aislabie J."/>
        </authorList>
    </citation>
    <scope>NUCLEOTIDE SEQUENCE [LARGE SCALE GENOMIC DNA]</scope>
    <source>
        <strain evidence="2 3">CE1</strain>
    </source>
</reference>
<dbReference type="OrthoDB" id="2614698at2"/>
<dbReference type="RefSeq" id="WP_036579596.1">
    <property type="nucleotide sequence ID" value="NZ_KK082127.1"/>
</dbReference>
<evidence type="ECO:0000313" key="2">
    <source>
        <dbReference type="EMBL" id="EXX90345.1"/>
    </source>
</evidence>
<evidence type="ECO:0000259" key="1">
    <source>
        <dbReference type="Pfam" id="PF20274"/>
    </source>
</evidence>
<dbReference type="EMBL" id="JFHU01000065">
    <property type="protein sequence ID" value="EXX90345.1"/>
    <property type="molecule type" value="Genomic_DNA"/>
</dbReference>
<proteinExistence type="predicted"/>
<feature type="domain" description="Cyclic-phosphate processing Receiver" evidence="1">
    <location>
        <begin position="2"/>
        <end position="85"/>
    </location>
</feature>
<keyword evidence="2" id="KW-0132">Cell division</keyword>
<dbReference type="GO" id="GO:0051301">
    <property type="term" value="P:cell division"/>
    <property type="evidence" value="ECO:0007669"/>
    <property type="project" value="UniProtKB-KW"/>
</dbReference>
<evidence type="ECO:0000313" key="3">
    <source>
        <dbReference type="Proteomes" id="UP000053750"/>
    </source>
</evidence>